<dbReference type="SUPFAM" id="SSF53697">
    <property type="entry name" value="SIS domain"/>
    <property type="match status" value="1"/>
</dbReference>
<evidence type="ECO:0000313" key="1">
    <source>
        <dbReference type="EMBL" id="VEU75275.1"/>
    </source>
</evidence>
<proteinExistence type="predicted"/>
<dbReference type="GO" id="GO:0097367">
    <property type="term" value="F:carbohydrate derivative binding"/>
    <property type="evidence" value="ECO:0007669"/>
    <property type="project" value="InterPro"/>
</dbReference>
<dbReference type="AlphaFoldDB" id="A0A449B3Y1"/>
<reference evidence="1 2" key="1">
    <citation type="submission" date="2019-01" db="EMBL/GenBank/DDBJ databases">
        <authorList>
            <consortium name="Pathogen Informatics"/>
        </authorList>
    </citation>
    <scope>NUCLEOTIDE SEQUENCE [LARGE SCALE GENOMIC DNA]</scope>
    <source>
        <strain evidence="1 2">NCTC10168</strain>
    </source>
</reference>
<dbReference type="GO" id="GO:0004347">
    <property type="term" value="F:glucose-6-phosphate isomerase activity"/>
    <property type="evidence" value="ECO:0007669"/>
    <property type="project" value="UniProtKB-EC"/>
</dbReference>
<dbReference type="KEGG" id="mmau:NCTC10168_00192"/>
<protein>
    <submittedName>
        <fullName evidence="1">Glucose-6-phosphate isomerase</fullName>
        <ecNumber evidence="1">5.3.1.9</ecNumber>
    </submittedName>
</protein>
<name>A0A449B3Y1_9BACT</name>
<evidence type="ECO:0000313" key="2">
    <source>
        <dbReference type="Proteomes" id="UP000290243"/>
    </source>
</evidence>
<keyword evidence="1" id="KW-0413">Isomerase</keyword>
<gene>
    <name evidence="1" type="primary">pgi_1</name>
    <name evidence="1" type="ORF">NCTC10168_00192</name>
</gene>
<dbReference type="EMBL" id="LR215037">
    <property type="protein sequence ID" value="VEU75275.1"/>
    <property type="molecule type" value="Genomic_DNA"/>
</dbReference>
<organism evidence="1 2">
    <name type="scientific">Mycoplasmopsis maculosa</name>
    <dbReference type="NCBI Taxonomy" id="114885"/>
    <lineage>
        <taxon>Bacteria</taxon>
        <taxon>Bacillati</taxon>
        <taxon>Mycoplasmatota</taxon>
        <taxon>Mycoplasmoidales</taxon>
        <taxon>Metamycoplasmataceae</taxon>
        <taxon>Mycoplasmopsis</taxon>
    </lineage>
</organism>
<dbReference type="Gene3D" id="3.40.50.10490">
    <property type="entry name" value="Glucose-6-phosphate isomerase like protein, domain 1"/>
    <property type="match status" value="2"/>
</dbReference>
<keyword evidence="2" id="KW-1185">Reference proteome</keyword>
<dbReference type="Proteomes" id="UP000290243">
    <property type="component" value="Chromosome"/>
</dbReference>
<dbReference type="RefSeq" id="WP_129646233.1">
    <property type="nucleotide sequence ID" value="NZ_LR215037.1"/>
</dbReference>
<dbReference type="GO" id="GO:1901135">
    <property type="term" value="P:carbohydrate derivative metabolic process"/>
    <property type="evidence" value="ECO:0007669"/>
    <property type="project" value="InterPro"/>
</dbReference>
<dbReference type="EC" id="5.3.1.9" evidence="1"/>
<sequence>MEQLSIKFYNYSPDFSNENLVKRSTNLFKDIKTKNVVGFENFGFHDLAMNFSYENYEELEKFSENIHSKEIKKVIIFCSSKDFANFNSANQFLFKNDLLKNQKIQYLFFVDEEQYNYANLYQSFLELKNLKNIAFLFIGNTSYSQTFLNLIKLIINDFQINLGYYNALNNCYLISKNKLEKQLNFLDILEENKLIIPDILTNSYSLFSEYNMFLLLLKGADILGIYEGYQEGCRNWSYDDISKNESFQYAYVKHMIKKYSSFNLLISNNIIMHNTLSLQNSYISQLYSYRKYVSNYAIFPEDIYTYGQYILDNNKNLYVTYYSIKNEKFDYRLSDEINHEDGLKKDDNNVISNFKFAGDNGVMDVLANIATVPSCLINLKDNSEYNYGILISFIYWSLIYEAYLDKINPFGVK</sequence>
<dbReference type="OrthoDB" id="395753at2"/>
<dbReference type="InterPro" id="IPR046348">
    <property type="entry name" value="SIS_dom_sf"/>
</dbReference>
<accession>A0A449B3Y1</accession>